<evidence type="ECO:0000256" key="3">
    <source>
        <dbReference type="ARBA" id="ARBA00022475"/>
    </source>
</evidence>
<evidence type="ECO:0000313" key="14">
    <source>
        <dbReference type="Proteomes" id="UP001596004"/>
    </source>
</evidence>
<dbReference type="InterPro" id="IPR016169">
    <property type="entry name" value="FAD-bd_PCMH_sub2"/>
</dbReference>
<dbReference type="SMART" id="SM01091">
    <property type="entry name" value="CorC_HlyC"/>
    <property type="match status" value="1"/>
</dbReference>
<gene>
    <name evidence="13" type="ORF">ACFO60_08285</name>
</gene>
<dbReference type="InterPro" id="IPR036318">
    <property type="entry name" value="FAD-bd_PCMH-like_sf"/>
</dbReference>
<protein>
    <submittedName>
        <fullName evidence="13">Hemolysin family protein</fullName>
    </submittedName>
</protein>
<feature type="domain" description="CBS" evidence="11">
    <location>
        <begin position="288"/>
        <end position="345"/>
    </location>
</feature>
<evidence type="ECO:0000256" key="6">
    <source>
        <dbReference type="ARBA" id="ARBA00022989"/>
    </source>
</evidence>
<evidence type="ECO:0000256" key="2">
    <source>
        <dbReference type="ARBA" id="ARBA00006337"/>
    </source>
</evidence>
<evidence type="ECO:0000259" key="11">
    <source>
        <dbReference type="PROSITE" id="PS51371"/>
    </source>
</evidence>
<dbReference type="PROSITE" id="PS51846">
    <property type="entry name" value="CNNM"/>
    <property type="match status" value="1"/>
</dbReference>
<comment type="subcellular location">
    <subcellularLocation>
        <location evidence="1">Cell membrane</location>
        <topology evidence="1">Multi-pass membrane protein</topology>
    </subcellularLocation>
</comment>
<evidence type="ECO:0000256" key="4">
    <source>
        <dbReference type="ARBA" id="ARBA00022692"/>
    </source>
</evidence>
<proteinExistence type="inferred from homology"/>
<dbReference type="InterPro" id="IPR051676">
    <property type="entry name" value="UPF0053_domain"/>
</dbReference>
<evidence type="ECO:0000256" key="9">
    <source>
        <dbReference type="PROSITE-ProRule" id="PRU00703"/>
    </source>
</evidence>
<evidence type="ECO:0000313" key="13">
    <source>
        <dbReference type="EMBL" id="MFC4530761.1"/>
    </source>
</evidence>
<dbReference type="CDD" id="cd04590">
    <property type="entry name" value="CBS_pair_CorC_HlyC_assoc"/>
    <property type="match status" value="1"/>
</dbReference>
<keyword evidence="5" id="KW-0677">Repeat</keyword>
<dbReference type="Proteomes" id="UP001596004">
    <property type="component" value="Unassembled WGS sequence"/>
</dbReference>
<dbReference type="InterPro" id="IPR046342">
    <property type="entry name" value="CBS_dom_sf"/>
</dbReference>
<keyword evidence="8 10" id="KW-0472">Membrane</keyword>
<dbReference type="InterPro" id="IPR002550">
    <property type="entry name" value="CNNM"/>
</dbReference>
<keyword evidence="4 10" id="KW-0812">Transmembrane</keyword>
<dbReference type="SUPFAM" id="SSF56176">
    <property type="entry name" value="FAD-binding/transporter-associated domain-like"/>
    <property type="match status" value="1"/>
</dbReference>
<accession>A0ABV9CD32</accession>
<dbReference type="PANTHER" id="PTHR43099:SF6">
    <property type="entry name" value="UPF0053 PROTEIN RV1842C"/>
    <property type="match status" value="1"/>
</dbReference>
<evidence type="ECO:0000256" key="1">
    <source>
        <dbReference type="ARBA" id="ARBA00004651"/>
    </source>
</evidence>
<comment type="caution">
    <text evidence="13">The sequence shown here is derived from an EMBL/GenBank/DDBJ whole genome shotgun (WGS) entry which is preliminary data.</text>
</comment>
<evidence type="ECO:0000256" key="8">
    <source>
        <dbReference type="ARBA" id="ARBA00023136"/>
    </source>
</evidence>
<keyword evidence="3" id="KW-1003">Cell membrane</keyword>
<dbReference type="PANTHER" id="PTHR43099">
    <property type="entry name" value="UPF0053 PROTEIN YRKA"/>
    <property type="match status" value="1"/>
</dbReference>
<dbReference type="Pfam" id="PF03471">
    <property type="entry name" value="CorC_HlyC"/>
    <property type="match status" value="1"/>
</dbReference>
<dbReference type="EMBL" id="JBHSFP010000004">
    <property type="protein sequence ID" value="MFC4530761.1"/>
    <property type="molecule type" value="Genomic_DNA"/>
</dbReference>
<dbReference type="Gene3D" id="3.10.580.10">
    <property type="entry name" value="CBS-domain"/>
    <property type="match status" value="1"/>
</dbReference>
<reference evidence="14" key="1">
    <citation type="journal article" date="2019" name="Int. J. Syst. Evol. Microbiol.">
        <title>The Global Catalogue of Microorganisms (GCM) 10K type strain sequencing project: providing services to taxonomists for standard genome sequencing and annotation.</title>
        <authorList>
            <consortium name="The Broad Institute Genomics Platform"/>
            <consortium name="The Broad Institute Genome Sequencing Center for Infectious Disease"/>
            <person name="Wu L."/>
            <person name="Ma J."/>
        </authorList>
    </citation>
    <scope>NUCLEOTIDE SEQUENCE [LARGE SCALE GENOMIC DNA]</scope>
    <source>
        <strain evidence="14">CGMCC 4.7132</strain>
    </source>
</reference>
<dbReference type="Pfam" id="PF00571">
    <property type="entry name" value="CBS"/>
    <property type="match status" value="2"/>
</dbReference>
<keyword evidence="14" id="KW-1185">Reference proteome</keyword>
<dbReference type="SMART" id="SM00116">
    <property type="entry name" value="CBS"/>
    <property type="match status" value="2"/>
</dbReference>
<keyword evidence="7 9" id="KW-0129">CBS domain</keyword>
<dbReference type="InterPro" id="IPR044751">
    <property type="entry name" value="Ion_transp-like_CBS"/>
</dbReference>
<dbReference type="Pfam" id="PF01595">
    <property type="entry name" value="CNNM"/>
    <property type="match status" value="1"/>
</dbReference>
<feature type="domain" description="CNNM transmembrane" evidence="12">
    <location>
        <begin position="1"/>
        <end position="204"/>
    </location>
</feature>
<organism evidence="13 14">
    <name type="scientific">Sphaerisporangium dianthi</name>
    <dbReference type="NCBI Taxonomy" id="1436120"/>
    <lineage>
        <taxon>Bacteria</taxon>
        <taxon>Bacillati</taxon>
        <taxon>Actinomycetota</taxon>
        <taxon>Actinomycetes</taxon>
        <taxon>Streptosporangiales</taxon>
        <taxon>Streptosporangiaceae</taxon>
        <taxon>Sphaerisporangium</taxon>
    </lineage>
</organism>
<comment type="similarity">
    <text evidence="2">Belongs to the UPF0053 family.</text>
</comment>
<dbReference type="InterPro" id="IPR000644">
    <property type="entry name" value="CBS_dom"/>
</dbReference>
<dbReference type="Gene3D" id="3.30.465.10">
    <property type="match status" value="1"/>
</dbReference>
<evidence type="ECO:0000256" key="7">
    <source>
        <dbReference type="ARBA" id="ARBA00023122"/>
    </source>
</evidence>
<feature type="domain" description="CBS" evidence="11">
    <location>
        <begin position="223"/>
        <end position="282"/>
    </location>
</feature>
<dbReference type="SUPFAM" id="SSF54631">
    <property type="entry name" value="CBS-domain pair"/>
    <property type="match status" value="1"/>
</dbReference>
<sequence length="443" mass="46801">MIVDLIFLLGALALVIANGVFVAAEFSLVTVERGEVQRLASAGDRGAQGILAAVRKLSFQLSGAQLGITITSLMLGVIAEPSIAHLLHPLVERIPGLPGRAGESVSALLGLLVATVSQMVLGELVPKNAALSRPMAIARFSAPPQRAFSAVFAPLIKACNATANALVRALGAEPQDELASARSPDELSLLMSQSAEAGALPGATAAMLRRALSFGDRTAAEAMTPRTDCVTVTDTDTVADFLTLARRERHLRLPVSGGELDDIVGVASVVDAFAVPETDRTTTLVAAIRRPPLLIPESLDLETVQERLFSARREMAVVVDEYGGFAGIVTVEDLAEELIGDIADEYDLPEEGSDEPQGALLASGTSVTVPALLRAHEVEERIGFQMPEGPYETLAGLLISRLGRLPDPGDSVVVDGWTLRADTVRRHRIEQITLTAPAAEEHQ</sequence>
<dbReference type="PROSITE" id="PS51371">
    <property type="entry name" value="CBS"/>
    <property type="match status" value="2"/>
</dbReference>
<name>A0ABV9CD32_9ACTN</name>
<evidence type="ECO:0000259" key="12">
    <source>
        <dbReference type="PROSITE" id="PS51846"/>
    </source>
</evidence>
<evidence type="ECO:0000256" key="5">
    <source>
        <dbReference type="ARBA" id="ARBA00022737"/>
    </source>
</evidence>
<dbReference type="InterPro" id="IPR005170">
    <property type="entry name" value="Transptr-assoc_dom"/>
</dbReference>
<dbReference type="RefSeq" id="WP_380838814.1">
    <property type="nucleotide sequence ID" value="NZ_JBHSFP010000004.1"/>
</dbReference>
<keyword evidence="6 10" id="KW-1133">Transmembrane helix</keyword>
<evidence type="ECO:0000256" key="10">
    <source>
        <dbReference type="PROSITE-ProRule" id="PRU01193"/>
    </source>
</evidence>